<dbReference type="RefSeq" id="WP_341835802.1">
    <property type="nucleotide sequence ID" value="NZ_CP149822.1"/>
</dbReference>
<feature type="transmembrane region" description="Helical" evidence="6">
    <location>
        <begin position="12"/>
        <end position="33"/>
    </location>
</feature>
<name>A0ABZ2YN64_9BACT</name>
<evidence type="ECO:0000313" key="9">
    <source>
        <dbReference type="EMBL" id="WZN40938.1"/>
    </source>
</evidence>
<evidence type="ECO:0000256" key="3">
    <source>
        <dbReference type="ARBA" id="ARBA00022553"/>
    </source>
</evidence>
<dbReference type="SUPFAM" id="SSF55785">
    <property type="entry name" value="PYP-like sensor domain (PAS domain)"/>
    <property type="match status" value="3"/>
</dbReference>
<dbReference type="InterPro" id="IPR013656">
    <property type="entry name" value="PAS_4"/>
</dbReference>
<dbReference type="EC" id="2.7.13.3" evidence="2"/>
<dbReference type="SMART" id="SM00086">
    <property type="entry name" value="PAC"/>
    <property type="match status" value="2"/>
</dbReference>
<sequence>MTHLLSPIRTVLIYFTAGVLWILLTDSLLQWLAEHTPTMLLKVQYAKGLLFVLLSSLLLFWLLSKSRSSVRRLEMAYIRVFRESPQPMWIYDRKSLEFVDVNDAAIHLYGYTLEEFRTMTILQVRPKEEIQKVLDVTRFTTSGFQNFGTWKHLKKDGSLIFVDIRTFGTHYKGREVEIVSISDVTDKHIAFEALSRQELLLNSIINSTDDLIWAVDDRKHYTAFNNAFRDSIRQFKNQEVHVGGPLVKGDTEEEIQRWNEYYERSLAGEAHIIEESLELEDMGLAFAEITFHPIRKQQRVVGVSCFARDITHRKHQQLSLQKALDRYEMVTLATSNVIWDYDMVANTMHWNNNLSIMFGHRKADDTENWWEAHVHPEDAPKVIAGLQQAIAEKRSTLAAEYRFLCADGKYRYVFDRVYVMYNEANQPIRMIGAMEDITDKKTYIEELQKVAHMSSHSLRRPVASMLGVVGLINKDNLTDPANLPLLAGIEKIAKEMDEIIHTVADKCNRIFKVVEDK</sequence>
<gene>
    <name evidence="9" type="ORF">WJU16_23525</name>
</gene>
<dbReference type="InterPro" id="IPR000700">
    <property type="entry name" value="PAS-assoc_C"/>
</dbReference>
<dbReference type="SMART" id="SM00091">
    <property type="entry name" value="PAS"/>
    <property type="match status" value="3"/>
</dbReference>
<dbReference type="PROSITE" id="PS50113">
    <property type="entry name" value="PAC"/>
    <property type="match status" value="1"/>
</dbReference>
<dbReference type="Proteomes" id="UP001485459">
    <property type="component" value="Chromosome"/>
</dbReference>
<keyword evidence="4" id="KW-0808">Transferase</keyword>
<evidence type="ECO:0000256" key="1">
    <source>
        <dbReference type="ARBA" id="ARBA00000085"/>
    </source>
</evidence>
<dbReference type="InterPro" id="IPR013655">
    <property type="entry name" value="PAS_fold_3"/>
</dbReference>
<keyword evidence="6" id="KW-1133">Transmembrane helix</keyword>
<dbReference type="EMBL" id="CP149822">
    <property type="protein sequence ID" value="WZN40938.1"/>
    <property type="molecule type" value="Genomic_DNA"/>
</dbReference>
<dbReference type="NCBIfam" id="TIGR00229">
    <property type="entry name" value="sensory_box"/>
    <property type="match status" value="3"/>
</dbReference>
<evidence type="ECO:0000256" key="5">
    <source>
        <dbReference type="ARBA" id="ARBA00022777"/>
    </source>
</evidence>
<dbReference type="PROSITE" id="PS50112">
    <property type="entry name" value="PAS"/>
    <property type="match status" value="1"/>
</dbReference>
<dbReference type="InterPro" id="IPR001610">
    <property type="entry name" value="PAC"/>
</dbReference>
<dbReference type="PANTHER" id="PTHR43304:SF1">
    <property type="entry name" value="PAC DOMAIN-CONTAINING PROTEIN"/>
    <property type="match status" value="1"/>
</dbReference>
<dbReference type="InterPro" id="IPR000014">
    <property type="entry name" value="PAS"/>
</dbReference>
<dbReference type="Pfam" id="PF13188">
    <property type="entry name" value="PAS_8"/>
    <property type="match status" value="1"/>
</dbReference>
<dbReference type="InterPro" id="IPR035965">
    <property type="entry name" value="PAS-like_dom_sf"/>
</dbReference>
<protein>
    <recommendedName>
        <fullName evidence="2">histidine kinase</fullName>
        <ecNumber evidence="2">2.7.13.3</ecNumber>
    </recommendedName>
</protein>
<feature type="transmembrane region" description="Helical" evidence="6">
    <location>
        <begin position="45"/>
        <end position="63"/>
    </location>
</feature>
<dbReference type="Gene3D" id="3.30.450.20">
    <property type="entry name" value="PAS domain"/>
    <property type="match status" value="3"/>
</dbReference>
<dbReference type="Pfam" id="PF08447">
    <property type="entry name" value="PAS_3"/>
    <property type="match status" value="1"/>
</dbReference>
<feature type="domain" description="PAC" evidence="8">
    <location>
        <begin position="397"/>
        <end position="449"/>
    </location>
</feature>
<dbReference type="Pfam" id="PF08448">
    <property type="entry name" value="PAS_4"/>
    <property type="match status" value="1"/>
</dbReference>
<evidence type="ECO:0000256" key="4">
    <source>
        <dbReference type="ARBA" id="ARBA00022679"/>
    </source>
</evidence>
<keyword evidence="10" id="KW-1185">Reference proteome</keyword>
<proteinExistence type="predicted"/>
<comment type="catalytic activity">
    <reaction evidence="1">
        <text>ATP + protein L-histidine = ADP + protein N-phospho-L-histidine.</text>
        <dbReference type="EC" id="2.7.13.3"/>
    </reaction>
</comment>
<evidence type="ECO:0000256" key="6">
    <source>
        <dbReference type="SAM" id="Phobius"/>
    </source>
</evidence>
<keyword evidence="6" id="KW-0472">Membrane</keyword>
<evidence type="ECO:0000259" key="8">
    <source>
        <dbReference type="PROSITE" id="PS50113"/>
    </source>
</evidence>
<evidence type="ECO:0000259" key="7">
    <source>
        <dbReference type="PROSITE" id="PS50112"/>
    </source>
</evidence>
<dbReference type="InterPro" id="IPR052162">
    <property type="entry name" value="Sensor_kinase/Photoreceptor"/>
</dbReference>
<evidence type="ECO:0000256" key="2">
    <source>
        <dbReference type="ARBA" id="ARBA00012438"/>
    </source>
</evidence>
<dbReference type="PANTHER" id="PTHR43304">
    <property type="entry name" value="PHYTOCHROME-LIKE PROTEIN CPH1"/>
    <property type="match status" value="1"/>
</dbReference>
<reference evidence="10" key="1">
    <citation type="submission" date="2024-03" db="EMBL/GenBank/DDBJ databases">
        <title>Chitinophaga horti sp. nov., isolated from garden soil.</title>
        <authorList>
            <person name="Lee D.S."/>
            <person name="Han D.M."/>
            <person name="Baek J.H."/>
            <person name="Choi D.G."/>
            <person name="Jeon J.H."/>
            <person name="Jeon C.O."/>
        </authorList>
    </citation>
    <scope>NUCLEOTIDE SEQUENCE [LARGE SCALE GENOMIC DNA]</scope>
    <source>
        <strain evidence="10">GPA1</strain>
    </source>
</reference>
<accession>A0ABZ2YN64</accession>
<organism evidence="9 10">
    <name type="scientific">Chitinophaga pollutisoli</name>
    <dbReference type="NCBI Taxonomy" id="3133966"/>
    <lineage>
        <taxon>Bacteria</taxon>
        <taxon>Pseudomonadati</taxon>
        <taxon>Bacteroidota</taxon>
        <taxon>Chitinophagia</taxon>
        <taxon>Chitinophagales</taxon>
        <taxon>Chitinophagaceae</taxon>
        <taxon>Chitinophaga</taxon>
    </lineage>
</organism>
<keyword evidence="3" id="KW-0597">Phosphoprotein</keyword>
<evidence type="ECO:0000313" key="10">
    <source>
        <dbReference type="Proteomes" id="UP001485459"/>
    </source>
</evidence>
<keyword evidence="5" id="KW-0418">Kinase</keyword>
<dbReference type="CDD" id="cd00130">
    <property type="entry name" value="PAS"/>
    <property type="match status" value="2"/>
</dbReference>
<feature type="domain" description="PAS" evidence="7">
    <location>
        <begin position="73"/>
        <end position="116"/>
    </location>
</feature>
<keyword evidence="6" id="KW-0812">Transmembrane</keyword>